<sequence>MEAFLITAGHIDGHEAEALDPGRIEPETFGPASGPVDAGDLNFDAFDLDGDGTVDSRVVHSDDAVVIVSDFDRDGSADRLTMIDSDGDYSAWECSRDDEGALVWQKIDAGAL</sequence>
<comment type="caution">
    <text evidence="1">The sequence shown here is derived from an EMBL/GenBank/DDBJ whole genome shotgun (WGS) entry which is preliminary data.</text>
</comment>
<dbReference type="AlphaFoldDB" id="A0A2A5JGM6"/>
<dbReference type="Pfam" id="PF20615">
    <property type="entry name" value="DUF6802"/>
    <property type="match status" value="1"/>
</dbReference>
<evidence type="ECO:0000313" key="2">
    <source>
        <dbReference type="Proteomes" id="UP000230886"/>
    </source>
</evidence>
<accession>A0A2A5JGM6</accession>
<name>A0A2A5JGM6_RHOSG</name>
<dbReference type="EMBL" id="NOVD01000002">
    <property type="protein sequence ID" value="PCK28512.1"/>
    <property type="molecule type" value="Genomic_DNA"/>
</dbReference>
<organism evidence="1 2">
    <name type="scientific">Rhodococcus qingshengii</name>
    <dbReference type="NCBI Taxonomy" id="334542"/>
    <lineage>
        <taxon>Bacteria</taxon>
        <taxon>Bacillati</taxon>
        <taxon>Actinomycetota</taxon>
        <taxon>Actinomycetes</taxon>
        <taxon>Mycobacteriales</taxon>
        <taxon>Nocardiaceae</taxon>
        <taxon>Rhodococcus</taxon>
        <taxon>Rhodococcus erythropolis group</taxon>
    </lineage>
</organism>
<evidence type="ECO:0000313" key="1">
    <source>
        <dbReference type="EMBL" id="PCK28512.1"/>
    </source>
</evidence>
<dbReference type="Proteomes" id="UP000230886">
    <property type="component" value="Unassembled WGS sequence"/>
</dbReference>
<gene>
    <name evidence="1" type="ORF">CHR55_04085</name>
</gene>
<dbReference type="InterPro" id="IPR046543">
    <property type="entry name" value="DUF6802"/>
</dbReference>
<protein>
    <submittedName>
        <fullName evidence="1">Uncharacterized protein</fullName>
    </submittedName>
</protein>
<dbReference type="RefSeq" id="WP_058039155.1">
    <property type="nucleotide sequence ID" value="NZ_CP089606.1"/>
</dbReference>
<reference evidence="1 2" key="1">
    <citation type="submission" date="2017-07" db="EMBL/GenBank/DDBJ databases">
        <title>Draft sequence of Rhodococcus enclensis 23b-28.</title>
        <authorList>
            <person name="Besaury L."/>
            <person name="Sancelme M."/>
            <person name="Amato P."/>
            <person name="Lallement A."/>
            <person name="Delort A.-M."/>
        </authorList>
    </citation>
    <scope>NUCLEOTIDE SEQUENCE [LARGE SCALE GENOMIC DNA]</scope>
    <source>
        <strain evidence="1 2">23b-28</strain>
    </source>
</reference>
<proteinExistence type="predicted"/>